<accession>A0A0C2ZC10</accession>
<reference evidence="2" key="2">
    <citation type="submission" date="2015-01" db="EMBL/GenBank/DDBJ databases">
        <title>Evolutionary Origins and Diversification of the Mycorrhizal Mutualists.</title>
        <authorList>
            <consortium name="DOE Joint Genome Institute"/>
            <consortium name="Mycorrhizal Genomics Consortium"/>
            <person name="Kohler A."/>
            <person name="Kuo A."/>
            <person name="Nagy L.G."/>
            <person name="Floudas D."/>
            <person name="Copeland A."/>
            <person name="Barry K.W."/>
            <person name="Cichocki N."/>
            <person name="Veneault-Fourrey C."/>
            <person name="LaButti K."/>
            <person name="Lindquist E.A."/>
            <person name="Lipzen A."/>
            <person name="Lundell T."/>
            <person name="Morin E."/>
            <person name="Murat C."/>
            <person name="Riley R."/>
            <person name="Ohm R."/>
            <person name="Sun H."/>
            <person name="Tunlid A."/>
            <person name="Henrissat B."/>
            <person name="Grigoriev I.V."/>
            <person name="Hibbett D.S."/>
            <person name="Martin F."/>
        </authorList>
    </citation>
    <scope>NUCLEOTIDE SEQUENCE [LARGE SCALE GENOMIC DNA]</scope>
    <source>
        <strain evidence="2">Foug A</strain>
    </source>
</reference>
<dbReference type="EMBL" id="KN822382">
    <property type="protein sequence ID" value="KIM50562.1"/>
    <property type="molecule type" value="Genomic_DNA"/>
</dbReference>
<reference evidence="1 2" key="1">
    <citation type="submission" date="2014-04" db="EMBL/GenBank/DDBJ databases">
        <authorList>
            <consortium name="DOE Joint Genome Institute"/>
            <person name="Kuo A."/>
            <person name="Kohler A."/>
            <person name="Nagy L.G."/>
            <person name="Floudas D."/>
            <person name="Copeland A."/>
            <person name="Barry K.W."/>
            <person name="Cichocki N."/>
            <person name="Veneault-Fourrey C."/>
            <person name="LaButti K."/>
            <person name="Lindquist E.A."/>
            <person name="Lipzen A."/>
            <person name="Lundell T."/>
            <person name="Morin E."/>
            <person name="Murat C."/>
            <person name="Sun H."/>
            <person name="Tunlid A."/>
            <person name="Henrissat B."/>
            <person name="Grigoriev I.V."/>
            <person name="Hibbett D.S."/>
            <person name="Martin F."/>
            <person name="Nordberg H.P."/>
            <person name="Cantor M.N."/>
            <person name="Hua S.X."/>
        </authorList>
    </citation>
    <scope>NUCLEOTIDE SEQUENCE [LARGE SCALE GENOMIC DNA]</scope>
    <source>
        <strain evidence="1 2">Foug A</strain>
    </source>
</reference>
<dbReference type="InParanoid" id="A0A0C2ZC10"/>
<gene>
    <name evidence="1" type="ORF">SCLCIDRAFT_1225267</name>
</gene>
<proteinExistence type="predicted"/>
<dbReference type="AlphaFoldDB" id="A0A0C2ZC10"/>
<dbReference type="HOGENOM" id="CLU_2334879_0_0_1"/>
<dbReference type="Proteomes" id="UP000053989">
    <property type="component" value="Unassembled WGS sequence"/>
</dbReference>
<evidence type="ECO:0000313" key="2">
    <source>
        <dbReference type="Proteomes" id="UP000053989"/>
    </source>
</evidence>
<organism evidence="1 2">
    <name type="scientific">Scleroderma citrinum Foug A</name>
    <dbReference type="NCBI Taxonomy" id="1036808"/>
    <lineage>
        <taxon>Eukaryota</taxon>
        <taxon>Fungi</taxon>
        <taxon>Dikarya</taxon>
        <taxon>Basidiomycota</taxon>
        <taxon>Agaricomycotina</taxon>
        <taxon>Agaricomycetes</taxon>
        <taxon>Agaricomycetidae</taxon>
        <taxon>Boletales</taxon>
        <taxon>Sclerodermatineae</taxon>
        <taxon>Sclerodermataceae</taxon>
        <taxon>Scleroderma</taxon>
    </lineage>
</organism>
<name>A0A0C2ZC10_9AGAM</name>
<evidence type="ECO:0000313" key="1">
    <source>
        <dbReference type="EMBL" id="KIM50562.1"/>
    </source>
</evidence>
<sequence length="98" mass="10990">MCCLDRSVGILADAMTYPKPPFKVLTKFASPQGAPPSSRRPRDSDSILRRFTSASIPCVWSYICTIPRRLRACTPRLSSQRAYITGHSEELRAESLNM</sequence>
<keyword evidence="2" id="KW-1185">Reference proteome</keyword>
<protein>
    <submittedName>
        <fullName evidence="1">Uncharacterized protein</fullName>
    </submittedName>
</protein>